<dbReference type="PANTHER" id="PTHR33223:SF8">
    <property type="entry name" value="OS04G0172440 PROTEIN"/>
    <property type="match status" value="1"/>
</dbReference>
<dbReference type="PANTHER" id="PTHR33223">
    <property type="entry name" value="CCHC-TYPE DOMAIN-CONTAINING PROTEIN"/>
    <property type="match status" value="1"/>
</dbReference>
<reference evidence="2 3" key="1">
    <citation type="journal article" date="2018" name="PLoS Genet.">
        <title>Population sequencing reveals clonal diversity and ancestral inbreeding in the grapevine cultivar Chardonnay.</title>
        <authorList>
            <person name="Roach M.J."/>
            <person name="Johnson D.L."/>
            <person name="Bohlmann J."/>
            <person name="van Vuuren H.J."/>
            <person name="Jones S.J."/>
            <person name="Pretorius I.S."/>
            <person name="Schmidt S.A."/>
            <person name="Borneman A.R."/>
        </authorList>
    </citation>
    <scope>NUCLEOTIDE SEQUENCE [LARGE SCALE GENOMIC DNA]</scope>
    <source>
        <strain evidence="3">cv. Chardonnay</strain>
        <tissue evidence="2">Leaf</tissue>
    </source>
</reference>
<feature type="region of interest" description="Disordered" evidence="1">
    <location>
        <begin position="1"/>
        <end position="26"/>
    </location>
</feature>
<evidence type="ECO:0008006" key="4">
    <source>
        <dbReference type="Google" id="ProtNLM"/>
    </source>
</evidence>
<accession>A0A438FM60</accession>
<comment type="caution">
    <text evidence="2">The sequence shown here is derived from an EMBL/GenBank/DDBJ whole genome shotgun (WGS) entry which is preliminary data.</text>
</comment>
<dbReference type="EMBL" id="QGNW01000843">
    <property type="protein sequence ID" value="RVW61074.1"/>
    <property type="molecule type" value="Genomic_DNA"/>
</dbReference>
<evidence type="ECO:0000313" key="3">
    <source>
        <dbReference type="Proteomes" id="UP000288805"/>
    </source>
</evidence>
<proteinExistence type="predicted"/>
<gene>
    <name evidence="2" type="ORF">CK203_045796</name>
</gene>
<protein>
    <recommendedName>
        <fullName evidence="4">Retrotransposon gag domain-containing protein</fullName>
    </recommendedName>
</protein>
<name>A0A438FM60_VITVI</name>
<organism evidence="2 3">
    <name type="scientific">Vitis vinifera</name>
    <name type="common">Grape</name>
    <dbReference type="NCBI Taxonomy" id="29760"/>
    <lineage>
        <taxon>Eukaryota</taxon>
        <taxon>Viridiplantae</taxon>
        <taxon>Streptophyta</taxon>
        <taxon>Embryophyta</taxon>
        <taxon>Tracheophyta</taxon>
        <taxon>Spermatophyta</taxon>
        <taxon>Magnoliopsida</taxon>
        <taxon>eudicotyledons</taxon>
        <taxon>Gunneridae</taxon>
        <taxon>Pentapetalae</taxon>
        <taxon>rosids</taxon>
        <taxon>Vitales</taxon>
        <taxon>Vitaceae</taxon>
        <taxon>Viteae</taxon>
        <taxon>Vitis</taxon>
    </lineage>
</organism>
<evidence type="ECO:0000313" key="2">
    <source>
        <dbReference type="EMBL" id="RVW61074.1"/>
    </source>
</evidence>
<dbReference type="Proteomes" id="UP000288805">
    <property type="component" value="Unassembled WGS sequence"/>
</dbReference>
<dbReference type="AlphaFoldDB" id="A0A438FM60"/>
<sequence>MNHLHGSAPSLRRRAKGCIPSEGTIASTRDPLKSTSLLFKATLTLSIDMFALGLTSWIRVGGGLIRVSDQSNQRSDKRDMDSQITEVAPPPVIVPTPTLEDPHARMDRLEQRLRQLRTSDIVVTWEDFDGAPVASLSAKFRMPKIERYTGIGCSRIHLRLYSTIMRAHGLDEAQMIMLFPMSLSGEFLRQYALNTVVDISRRELEALRQRPEESVTSFISRWREKILQVIHRPSVRDQISMIMRSLQPQFARHLMGFLHTDFKSLVHALYGIEEGIARGLWYDSSPFDSKGKKPLRGQRSGDVNAINSIGLRPSRHYLTTYVLPALALPHYTTQDMERPLVSYSTATLPCYALRKLTEAGLLTALTPRPPPQPVPPQFRMDLHCAYHQGPGHETDRCTTLRHAI</sequence>
<evidence type="ECO:0000256" key="1">
    <source>
        <dbReference type="SAM" id="MobiDB-lite"/>
    </source>
</evidence>